<evidence type="ECO:0000256" key="7">
    <source>
        <dbReference type="SAM" id="Phobius"/>
    </source>
</evidence>
<evidence type="ECO:0000256" key="2">
    <source>
        <dbReference type="ARBA" id="ARBA00007977"/>
    </source>
</evidence>
<dbReference type="STRING" id="1122204.SAMN05421781_2907"/>
<dbReference type="PANTHER" id="PTHR30106:SF2">
    <property type="entry name" value="UPF0324 INNER MEMBRANE PROTEIN YEIH"/>
    <property type="match status" value="1"/>
</dbReference>
<organism evidence="8 9">
    <name type="scientific">Marinococcus luteus</name>
    <dbReference type="NCBI Taxonomy" id="1122204"/>
    <lineage>
        <taxon>Bacteria</taxon>
        <taxon>Bacillati</taxon>
        <taxon>Bacillota</taxon>
        <taxon>Bacilli</taxon>
        <taxon>Bacillales</taxon>
        <taxon>Bacillaceae</taxon>
        <taxon>Marinococcus</taxon>
    </lineage>
</organism>
<dbReference type="EMBL" id="FNNC01000007">
    <property type="protein sequence ID" value="SDW96040.1"/>
    <property type="molecule type" value="Genomic_DNA"/>
</dbReference>
<feature type="transmembrane region" description="Helical" evidence="7">
    <location>
        <begin position="303"/>
        <end position="326"/>
    </location>
</feature>
<comment type="subcellular location">
    <subcellularLocation>
        <location evidence="1">Cell membrane</location>
        <topology evidence="1">Multi-pass membrane protein</topology>
    </subcellularLocation>
</comment>
<evidence type="ECO:0000256" key="1">
    <source>
        <dbReference type="ARBA" id="ARBA00004651"/>
    </source>
</evidence>
<dbReference type="OrthoDB" id="9811391at2"/>
<protein>
    <submittedName>
        <fullName evidence="8">Conserved hypothetical integral membrane protein</fullName>
    </submittedName>
</protein>
<keyword evidence="5 7" id="KW-1133">Transmembrane helix</keyword>
<evidence type="ECO:0000313" key="8">
    <source>
        <dbReference type="EMBL" id="SDW96040.1"/>
    </source>
</evidence>
<keyword evidence="4 7" id="KW-0812">Transmembrane</keyword>
<feature type="transmembrane region" description="Helical" evidence="7">
    <location>
        <begin position="39"/>
        <end position="58"/>
    </location>
</feature>
<evidence type="ECO:0000256" key="3">
    <source>
        <dbReference type="ARBA" id="ARBA00022475"/>
    </source>
</evidence>
<keyword evidence="9" id="KW-1185">Reference proteome</keyword>
<gene>
    <name evidence="8" type="ORF">SAMN05421781_2907</name>
</gene>
<feature type="transmembrane region" description="Helical" evidence="7">
    <location>
        <begin position="247"/>
        <end position="265"/>
    </location>
</feature>
<dbReference type="AlphaFoldDB" id="A0A1H2XTB2"/>
<feature type="transmembrane region" description="Helical" evidence="7">
    <location>
        <begin position="125"/>
        <end position="145"/>
    </location>
</feature>
<accession>A0A1H2XTB2</accession>
<dbReference type="RefSeq" id="WP_091616597.1">
    <property type="nucleotide sequence ID" value="NZ_FNNC01000007.1"/>
</dbReference>
<dbReference type="PANTHER" id="PTHR30106">
    <property type="entry name" value="INNER MEMBRANE PROTEIN YEIH-RELATED"/>
    <property type="match status" value="1"/>
</dbReference>
<keyword evidence="6 7" id="KW-0472">Membrane</keyword>
<feature type="transmembrane region" description="Helical" evidence="7">
    <location>
        <begin position="271"/>
        <end position="291"/>
    </location>
</feature>
<name>A0A1H2XTB2_9BACI</name>
<sequence length="330" mass="34802">MKRFASSIPTLLSGVIFTFIAAVLSSALAEIAPFSAMGALVTAILLGVFWRFTAGVPERALPGITFSSRHLLRLGIILLGARLHLGDIYEAGFNAFFIAASGLLIALLFIYFVAKALKVDKTLSLLTACGTAICGASAIAAIAPIVKAEQKTTTASIAIIAVVGTVFSISYTFLFPFLGMNAYEYGVLSGGTLHEVAHAVAASEAGGTVSEDHALVIKLTRVALLIPVALGIAMLQSRRENQSSHVIPVPWFIFGFLAMSLANTFNLLSDFTVAFMVSASYVFLGMAMAGFGMQMPAASFKTISLKMFTVAVCGSLLLSFSGYVLIEVML</sequence>
<evidence type="ECO:0000256" key="5">
    <source>
        <dbReference type="ARBA" id="ARBA00022989"/>
    </source>
</evidence>
<comment type="similarity">
    <text evidence="2">Belongs to the UPF0324 family.</text>
</comment>
<dbReference type="Proteomes" id="UP000199488">
    <property type="component" value="Unassembled WGS sequence"/>
</dbReference>
<evidence type="ECO:0000256" key="4">
    <source>
        <dbReference type="ARBA" id="ARBA00022692"/>
    </source>
</evidence>
<feature type="transmembrane region" description="Helical" evidence="7">
    <location>
        <begin position="157"/>
        <end position="178"/>
    </location>
</feature>
<evidence type="ECO:0000313" key="9">
    <source>
        <dbReference type="Proteomes" id="UP000199488"/>
    </source>
</evidence>
<evidence type="ECO:0000256" key="6">
    <source>
        <dbReference type="ARBA" id="ARBA00023136"/>
    </source>
</evidence>
<feature type="transmembrane region" description="Helical" evidence="7">
    <location>
        <begin position="95"/>
        <end position="113"/>
    </location>
</feature>
<proteinExistence type="inferred from homology"/>
<dbReference type="InterPro" id="IPR018383">
    <property type="entry name" value="UPF0324_pro"/>
</dbReference>
<dbReference type="GO" id="GO:0005886">
    <property type="term" value="C:plasma membrane"/>
    <property type="evidence" value="ECO:0007669"/>
    <property type="project" value="UniProtKB-SubCell"/>
</dbReference>
<dbReference type="Pfam" id="PF03601">
    <property type="entry name" value="Cons_hypoth698"/>
    <property type="match status" value="1"/>
</dbReference>
<keyword evidence="3" id="KW-1003">Cell membrane</keyword>
<reference evidence="8 9" key="1">
    <citation type="submission" date="2016-10" db="EMBL/GenBank/DDBJ databases">
        <authorList>
            <person name="de Groot N.N."/>
        </authorList>
    </citation>
    <scope>NUCLEOTIDE SEQUENCE [LARGE SCALE GENOMIC DNA]</scope>
    <source>
        <strain evidence="8 9">DSM 23126</strain>
    </source>
</reference>